<feature type="region of interest" description="Disordered" evidence="1">
    <location>
        <begin position="279"/>
        <end position="306"/>
    </location>
</feature>
<dbReference type="RefSeq" id="WP_249493665.1">
    <property type="nucleotide sequence ID" value="NZ_JAMCCK010000166.1"/>
</dbReference>
<keyword evidence="4" id="KW-1185">Reference proteome</keyword>
<dbReference type="InterPro" id="IPR001434">
    <property type="entry name" value="OmcB-like_DUF11"/>
</dbReference>
<evidence type="ECO:0000313" key="3">
    <source>
        <dbReference type="EMBL" id="MCL3999148.1"/>
    </source>
</evidence>
<dbReference type="Proteomes" id="UP001202052">
    <property type="component" value="Unassembled WGS sequence"/>
</dbReference>
<organism evidence="3 4">
    <name type="scientific">Streptomyces lavenduligriseus</name>
    <dbReference type="NCBI Taxonomy" id="67315"/>
    <lineage>
        <taxon>Bacteria</taxon>
        <taxon>Bacillati</taxon>
        <taxon>Actinomycetota</taxon>
        <taxon>Actinomycetes</taxon>
        <taxon>Kitasatosporales</taxon>
        <taxon>Streptomycetaceae</taxon>
        <taxon>Streptomyces</taxon>
    </lineage>
</organism>
<protein>
    <recommendedName>
        <fullName evidence="2">DUF11 domain-containing protein</fullName>
    </recommendedName>
</protein>
<feature type="non-terminal residue" evidence="3">
    <location>
        <position position="494"/>
    </location>
</feature>
<dbReference type="PANTHER" id="PTHR35902">
    <property type="entry name" value="S-LAYER DOMAIN-LIKE PROTEIN-RELATED"/>
    <property type="match status" value="1"/>
</dbReference>
<comment type="caution">
    <text evidence="3">The sequence shown here is derived from an EMBL/GenBank/DDBJ whole genome shotgun (WGS) entry which is preliminary data.</text>
</comment>
<proteinExistence type="predicted"/>
<sequence>FTWDVRPGTADATAVAATVTWPAAALDAASVAVTVGDQKPATKDGKATATIGTLKATGQPVRITLTGTIAQTQTKDLTATASVTATGMTAPDEKPVTATVQTPGTSLNVWGAVLPGRVTAGYSATYVWALVNNGPTELKDATLTAQLPPAGRASNARATRGGQVTAGQKVTWPASAIGTLKPQQHWIATVEVDLPGDITEPLPPVTAQATVPNTSPHTSAPVSAPVDPNALARLAGNTFPTRIAAGTPTTQTWTVTNAGPSTLTDATLKITVPKGLTPTALTVDGTTRSTPTAGTETPVPLPPVPPKGRITVQLTAKADSGASGVLRTTAAVTTRDGLGQPTVVGVLVTAPGSLTLTADPAGEVPLKAGADTAVTLIVSSDGTADLEGTRLVLTPPKGVTVHDVERDGVALDTIVENGAVVVRLDTLGSGERATLTAVVAAEGTMADGKATLTARVSSDKPSANATTPVTLAVSREALLFPQWSLSPNPPQPGK</sequence>
<name>A0ABT0P8D7_9ACTN</name>
<accession>A0ABT0P8D7</accession>
<feature type="non-terminal residue" evidence="3">
    <location>
        <position position="1"/>
    </location>
</feature>
<evidence type="ECO:0000256" key="1">
    <source>
        <dbReference type="SAM" id="MobiDB-lite"/>
    </source>
</evidence>
<evidence type="ECO:0000259" key="2">
    <source>
        <dbReference type="Pfam" id="PF01345"/>
    </source>
</evidence>
<feature type="domain" description="DUF11" evidence="2">
    <location>
        <begin position="241"/>
        <end position="335"/>
    </location>
</feature>
<dbReference type="EMBL" id="JAMCCK010000166">
    <property type="protein sequence ID" value="MCL3999148.1"/>
    <property type="molecule type" value="Genomic_DNA"/>
</dbReference>
<dbReference type="Pfam" id="PF01345">
    <property type="entry name" value="DUF11"/>
    <property type="match status" value="1"/>
</dbReference>
<evidence type="ECO:0000313" key="4">
    <source>
        <dbReference type="Proteomes" id="UP001202052"/>
    </source>
</evidence>
<reference evidence="3 4" key="1">
    <citation type="submission" date="2022-05" db="EMBL/GenBank/DDBJ databases">
        <title>Genome Resource of Streptomyces lavenduligriseus GA1-1, a Strain with Broad-Spectrum Antifungal Activity against Phytopathogenic Fungi.</title>
        <authorList>
            <person name="Qi D."/>
        </authorList>
    </citation>
    <scope>NUCLEOTIDE SEQUENCE [LARGE SCALE GENOMIC DNA]</scope>
    <source>
        <strain evidence="3 4">GA1-1</strain>
    </source>
</reference>
<gene>
    <name evidence="3" type="ORF">M4438_37645</name>
</gene>
<feature type="compositionally biased region" description="Polar residues" evidence="1">
    <location>
        <begin position="284"/>
        <end position="295"/>
    </location>
</feature>